<accession>A0A7W9AGV2</accession>
<keyword evidence="1" id="KW-0732">Signal</keyword>
<evidence type="ECO:0000256" key="1">
    <source>
        <dbReference type="SAM" id="SignalP"/>
    </source>
</evidence>
<dbReference type="RefSeq" id="WP_184016375.1">
    <property type="nucleotide sequence ID" value="NZ_JACIJC010000002.1"/>
</dbReference>
<dbReference type="AlphaFoldDB" id="A0A7W9AGV2"/>
<feature type="signal peptide" evidence="1">
    <location>
        <begin position="1"/>
        <end position="21"/>
    </location>
</feature>
<proteinExistence type="predicted"/>
<name>A0A7W9AGV2_9SPHN</name>
<dbReference type="Proteomes" id="UP000549617">
    <property type="component" value="Unassembled WGS sequence"/>
</dbReference>
<gene>
    <name evidence="2" type="ORF">FHS49_001217</name>
</gene>
<evidence type="ECO:0000313" key="3">
    <source>
        <dbReference type="Proteomes" id="UP000549617"/>
    </source>
</evidence>
<organism evidence="2 3">
    <name type="scientific">Sphingobium boeckii</name>
    <dbReference type="NCBI Taxonomy" id="1082345"/>
    <lineage>
        <taxon>Bacteria</taxon>
        <taxon>Pseudomonadati</taxon>
        <taxon>Pseudomonadota</taxon>
        <taxon>Alphaproteobacteria</taxon>
        <taxon>Sphingomonadales</taxon>
        <taxon>Sphingomonadaceae</taxon>
        <taxon>Sphingobium</taxon>
    </lineage>
</organism>
<evidence type="ECO:0000313" key="2">
    <source>
        <dbReference type="EMBL" id="MBB5685209.1"/>
    </source>
</evidence>
<feature type="chain" id="PRO_5030602224" evidence="1">
    <location>
        <begin position="22"/>
        <end position="307"/>
    </location>
</feature>
<dbReference type="Pfam" id="PF04338">
    <property type="entry name" value="DUF481"/>
    <property type="match status" value="1"/>
</dbReference>
<protein>
    <submittedName>
        <fullName evidence="2">Putative salt-induced outer membrane protein</fullName>
    </submittedName>
</protein>
<sequence>MRALLAAFLAPAFCCAAPAAAMPHAVRVMLDAAVASGDDAEIAAIAKYAKLASPDDIATIDAVVAARKSGLPQPVMPSLQVAAVQPTLYPAAVPLIPWKGSAELGGFLATGNSEYIGATAAVNVSRESAQWRHSVIIQGDYQESDGITTRQRVLTSWQPRYKFSEQGFAYGLAQYEHDPFLGYDSRYTLSGGMGYRAIGGERLKLDLEAGPALRLTQFSEGGFEPMVAGRGSFTLDWKPRPGISFTQNAALYADAVTSTLNGTTAFTAKVVGPLSARLSYNVQYESNPPDGRRTTDTLSRASLVYDF</sequence>
<dbReference type="InterPro" id="IPR007433">
    <property type="entry name" value="DUF481"/>
</dbReference>
<comment type="caution">
    <text evidence="2">The sequence shown here is derived from an EMBL/GenBank/DDBJ whole genome shotgun (WGS) entry which is preliminary data.</text>
</comment>
<reference evidence="2 3" key="1">
    <citation type="submission" date="2020-08" db="EMBL/GenBank/DDBJ databases">
        <title>Genomic Encyclopedia of Type Strains, Phase IV (KMG-IV): sequencing the most valuable type-strain genomes for metagenomic binning, comparative biology and taxonomic classification.</title>
        <authorList>
            <person name="Goeker M."/>
        </authorList>
    </citation>
    <scope>NUCLEOTIDE SEQUENCE [LARGE SCALE GENOMIC DNA]</scope>
    <source>
        <strain evidence="2 3">DSM 25079</strain>
    </source>
</reference>
<dbReference type="EMBL" id="JACIJC010000002">
    <property type="protein sequence ID" value="MBB5685209.1"/>
    <property type="molecule type" value="Genomic_DNA"/>
</dbReference>
<keyword evidence="3" id="KW-1185">Reference proteome</keyword>